<dbReference type="Pfam" id="PF10673">
    <property type="entry name" value="DUF2487"/>
    <property type="match status" value="1"/>
</dbReference>
<dbReference type="InterPro" id="IPR019615">
    <property type="entry name" value="DUF2487"/>
</dbReference>
<organism evidence="1 2">
    <name type="scientific">Peribacillus glennii</name>
    <dbReference type="NCBI Taxonomy" id="2303991"/>
    <lineage>
        <taxon>Bacteria</taxon>
        <taxon>Bacillati</taxon>
        <taxon>Bacillota</taxon>
        <taxon>Bacilli</taxon>
        <taxon>Bacillales</taxon>
        <taxon>Bacillaceae</taxon>
        <taxon>Peribacillus</taxon>
    </lineage>
</organism>
<dbReference type="OrthoDB" id="2678750at2"/>
<reference evidence="1 2" key="1">
    <citation type="submission" date="2018-08" db="EMBL/GenBank/DDBJ databases">
        <title>Bacillus chawlae sp. nov., Bacillus glennii sp. nov., and Bacillus saganii sp. nov. Isolated from the Vehicle Assembly Building at Kennedy Space Center where the Viking Spacecraft were Assembled.</title>
        <authorList>
            <person name="Seuylemezian A."/>
            <person name="Vaishampayan P."/>
        </authorList>
    </citation>
    <scope>NUCLEOTIDE SEQUENCE [LARGE SCALE GENOMIC DNA]</scope>
    <source>
        <strain evidence="1 2">V44-8</strain>
    </source>
</reference>
<gene>
    <name evidence="1" type="ORF">D0466_06520</name>
</gene>
<evidence type="ECO:0000313" key="2">
    <source>
        <dbReference type="Proteomes" id="UP000262939"/>
    </source>
</evidence>
<protein>
    <submittedName>
        <fullName evidence="1">DUF2487 family protein</fullName>
    </submittedName>
</protein>
<dbReference type="RefSeq" id="WP_117321705.1">
    <property type="nucleotide sequence ID" value="NZ_QVTD01000003.1"/>
</dbReference>
<dbReference type="EMBL" id="QVTD01000003">
    <property type="protein sequence ID" value="RFU65531.1"/>
    <property type="molecule type" value="Genomic_DNA"/>
</dbReference>
<sequence length="151" mass="17615">MKWTPGDLETFEEAREYIDTAVVPLIPVSFQKGRNQSASMYVFIDMLTASIENQFKGRVMLMPPLSYLAGEEIGKKMELVHAWRKEIESFRNIFFITSDSEWKAYEQEFGGTLIWIPSIPLEHLEEGQARTMIVDQARQVFDLFTRKWNEA</sequence>
<name>A0A372LGW4_9BACI</name>
<evidence type="ECO:0000313" key="1">
    <source>
        <dbReference type="EMBL" id="RFU65531.1"/>
    </source>
</evidence>
<dbReference type="Proteomes" id="UP000262939">
    <property type="component" value="Unassembled WGS sequence"/>
</dbReference>
<dbReference type="AlphaFoldDB" id="A0A372LGW4"/>
<comment type="caution">
    <text evidence="1">The sequence shown here is derived from an EMBL/GenBank/DDBJ whole genome shotgun (WGS) entry which is preliminary data.</text>
</comment>
<accession>A0A372LGW4</accession>
<proteinExistence type="predicted"/>
<keyword evidence="2" id="KW-1185">Reference proteome</keyword>